<evidence type="ECO:0000259" key="2">
    <source>
        <dbReference type="Pfam" id="PF24800"/>
    </source>
</evidence>
<evidence type="ECO:0000313" key="3">
    <source>
        <dbReference type="EMBL" id="KAJ5114132.1"/>
    </source>
</evidence>
<dbReference type="Pfam" id="PF24800">
    <property type="entry name" value="DUF7702"/>
    <property type="match status" value="1"/>
</dbReference>
<evidence type="ECO:0000256" key="1">
    <source>
        <dbReference type="SAM" id="Phobius"/>
    </source>
</evidence>
<feature type="domain" description="DUF7702" evidence="2">
    <location>
        <begin position="89"/>
        <end position="224"/>
    </location>
</feature>
<keyword evidence="1" id="KW-0472">Membrane</keyword>
<protein>
    <recommendedName>
        <fullName evidence="2">DUF7702 domain-containing protein</fullName>
    </recommendedName>
</protein>
<feature type="transmembrane region" description="Helical" evidence="1">
    <location>
        <begin position="162"/>
        <end position="183"/>
    </location>
</feature>
<keyword evidence="4" id="KW-1185">Reference proteome</keyword>
<feature type="transmembrane region" description="Helical" evidence="1">
    <location>
        <begin position="6"/>
        <end position="28"/>
    </location>
</feature>
<keyword evidence="1" id="KW-0812">Transmembrane</keyword>
<dbReference type="Proteomes" id="UP001149165">
    <property type="component" value="Unassembled WGS sequence"/>
</dbReference>
<dbReference type="AlphaFoldDB" id="A0A9W9G8V2"/>
<keyword evidence="1" id="KW-1133">Transmembrane helix</keyword>
<gene>
    <name evidence="3" type="ORF">N7456_002666</name>
</gene>
<organism evidence="3 4">
    <name type="scientific">Penicillium angulare</name>
    <dbReference type="NCBI Taxonomy" id="116970"/>
    <lineage>
        <taxon>Eukaryota</taxon>
        <taxon>Fungi</taxon>
        <taxon>Dikarya</taxon>
        <taxon>Ascomycota</taxon>
        <taxon>Pezizomycotina</taxon>
        <taxon>Eurotiomycetes</taxon>
        <taxon>Eurotiomycetidae</taxon>
        <taxon>Eurotiales</taxon>
        <taxon>Aspergillaceae</taxon>
        <taxon>Penicillium</taxon>
    </lineage>
</organism>
<feature type="transmembrane region" description="Helical" evidence="1">
    <location>
        <begin position="130"/>
        <end position="150"/>
    </location>
</feature>
<reference evidence="3" key="2">
    <citation type="journal article" date="2023" name="IMA Fungus">
        <title>Comparative genomic study of the Penicillium genus elucidates a diverse pangenome and 15 lateral gene transfer events.</title>
        <authorList>
            <person name="Petersen C."/>
            <person name="Sorensen T."/>
            <person name="Nielsen M.R."/>
            <person name="Sondergaard T.E."/>
            <person name="Sorensen J.L."/>
            <person name="Fitzpatrick D.A."/>
            <person name="Frisvad J.C."/>
            <person name="Nielsen K.L."/>
        </authorList>
    </citation>
    <scope>NUCLEOTIDE SEQUENCE</scope>
    <source>
        <strain evidence="3">IBT 30069</strain>
    </source>
</reference>
<dbReference type="OrthoDB" id="2560628at2759"/>
<sequence>MLANHSKLSIAQIVFYLPVLAISSYFACHRHQRPRMAWIILAIFSIGEYKYPAVPTGILVIIYEQLFNNYFVLISDRLVLEQNASSRIHRCLVFSRILFFAGMALVIAGGGLEGSDNTNTALTGIKLVKAGYIIVVIFAACLLAIQVHFWKEYSRISGTSQTILRAMALATPFIVVRITYLFLSVFQASDLRWNALAGPIAPFLTMGLLMEYIVVWIYLTTGFIIPRYRAVKGRDSIRSCTTLRESV</sequence>
<feature type="transmembrane region" description="Helical" evidence="1">
    <location>
        <begin position="203"/>
        <end position="225"/>
    </location>
</feature>
<dbReference type="PANTHER" id="PTHR42109">
    <property type="entry name" value="UNPLACED GENOMIC SCAFFOLD UM_SCAF_CONTIG_1.265, WHOLE GENOME SHOTGUN SEQUENCE"/>
    <property type="match status" value="1"/>
</dbReference>
<name>A0A9W9G8V2_9EURO</name>
<feature type="transmembrane region" description="Helical" evidence="1">
    <location>
        <begin position="91"/>
        <end position="110"/>
    </location>
</feature>
<evidence type="ECO:0000313" key="4">
    <source>
        <dbReference type="Proteomes" id="UP001149165"/>
    </source>
</evidence>
<comment type="caution">
    <text evidence="3">The sequence shown here is derived from an EMBL/GenBank/DDBJ whole genome shotgun (WGS) entry which is preliminary data.</text>
</comment>
<dbReference type="EMBL" id="JAPQKH010000002">
    <property type="protein sequence ID" value="KAJ5114132.1"/>
    <property type="molecule type" value="Genomic_DNA"/>
</dbReference>
<dbReference type="PANTHER" id="PTHR42109:SF2">
    <property type="entry name" value="INTEGRAL MEMBRANE PROTEIN"/>
    <property type="match status" value="1"/>
</dbReference>
<accession>A0A9W9G8V2</accession>
<proteinExistence type="predicted"/>
<dbReference type="InterPro" id="IPR056119">
    <property type="entry name" value="DUF7702"/>
</dbReference>
<reference evidence="3" key="1">
    <citation type="submission" date="2022-11" db="EMBL/GenBank/DDBJ databases">
        <authorList>
            <person name="Petersen C."/>
        </authorList>
    </citation>
    <scope>NUCLEOTIDE SEQUENCE</scope>
    <source>
        <strain evidence="3">IBT 30069</strain>
    </source>
</reference>